<dbReference type="EMBL" id="QQRQ01000015">
    <property type="protein sequence ID" value="RFT06189.1"/>
    <property type="molecule type" value="Genomic_DNA"/>
</dbReference>
<dbReference type="GO" id="GO:0030001">
    <property type="term" value="P:metal ion transport"/>
    <property type="evidence" value="ECO:0007669"/>
    <property type="project" value="InterPro"/>
</dbReference>
<gene>
    <name evidence="5" type="ORF">DV520_08745</name>
</gene>
<evidence type="ECO:0000256" key="3">
    <source>
        <dbReference type="ARBA" id="ARBA00022729"/>
    </source>
</evidence>
<comment type="similarity">
    <text evidence="1 4">Belongs to the bacterial solute-binding protein 9 family.</text>
</comment>
<proteinExistence type="inferred from homology"/>
<sequence length="351" mass="38647">MFFFPFLKLSCFFPAFPFTNLTAWGIMNYHPISYERREPMRRTCLLFLGGLFLLLSACAPNPSDGTEDSRTQIVATTYPVYLFACEVTRGVPDCTVTLMIDQPIGCLHDYTLTVKDMKALERADIIVCNGAGLEESMESALETVGDTPQIDCAQGIPLLEGEDAGHHHEGGILPAGHEHEADAHIWMDPLRACSMLENLAGGLSQLDPDHAALYATNARLAREQLTQAYDLMKTSLESLSCRELITFHDGFSYFADAFDLTILRAMEEEAGSEASAREVADIVAEIRLHQLPAIFTEVNGADATAQMIHRECGVPIFSLDLMMSDHGQDPGIAAYLAMLQTNVNTLREAYA</sequence>
<dbReference type="Gene3D" id="3.40.50.1980">
    <property type="entry name" value="Nitrogenase molybdenum iron protein domain"/>
    <property type="match status" value="2"/>
</dbReference>
<dbReference type="PANTHER" id="PTHR42953:SF3">
    <property type="entry name" value="HIGH-AFFINITY ZINC UPTAKE SYSTEM PROTEIN ZNUA"/>
    <property type="match status" value="1"/>
</dbReference>
<dbReference type="InterPro" id="IPR006127">
    <property type="entry name" value="ZnuA-like"/>
</dbReference>
<reference evidence="5 6" key="1">
    <citation type="submission" date="2018-07" db="EMBL/GenBank/DDBJ databases">
        <title>GABA Modulating Bacteria of the Human Gut Microbiota.</title>
        <authorList>
            <person name="Strandwitz P."/>
            <person name="Kim K.H."/>
            <person name="Terekhova D."/>
            <person name="Liu J.K."/>
            <person name="Sharma A."/>
            <person name="Levering J."/>
            <person name="Mcdonald D."/>
            <person name="Dietrich D."/>
            <person name="Ramadhar T.R."/>
            <person name="Lekbua A."/>
            <person name="Mroue N."/>
            <person name="Liston C."/>
            <person name="Stewart E.J."/>
            <person name="Dubin M.J."/>
            <person name="Zengler K."/>
            <person name="Knight R."/>
            <person name="Gilbert J.A."/>
            <person name="Clardy J."/>
            <person name="Lewis K."/>
        </authorList>
    </citation>
    <scope>NUCLEOTIDE SEQUENCE [LARGE SCALE GENOMIC DNA]</scope>
    <source>
        <strain evidence="5 6">KLE1738</strain>
    </source>
</reference>
<dbReference type="InterPro" id="IPR006128">
    <property type="entry name" value="Lipoprotein_PsaA-like"/>
</dbReference>
<evidence type="ECO:0000313" key="5">
    <source>
        <dbReference type="EMBL" id="RFT06189.1"/>
    </source>
</evidence>
<name>A0A3E2B2F1_9FIRM</name>
<dbReference type="InterPro" id="IPR050492">
    <property type="entry name" value="Bact_metal-bind_prot9"/>
</dbReference>
<dbReference type="GO" id="GO:0046872">
    <property type="term" value="F:metal ion binding"/>
    <property type="evidence" value="ECO:0007669"/>
    <property type="project" value="InterPro"/>
</dbReference>
<dbReference type="OrthoDB" id="9810636at2"/>
<accession>A0A3E2B2F1</accession>
<evidence type="ECO:0000313" key="6">
    <source>
        <dbReference type="Proteomes" id="UP000260649"/>
    </source>
</evidence>
<evidence type="ECO:0000256" key="4">
    <source>
        <dbReference type="RuleBase" id="RU003512"/>
    </source>
</evidence>
<evidence type="ECO:0000256" key="2">
    <source>
        <dbReference type="ARBA" id="ARBA00022448"/>
    </source>
</evidence>
<keyword evidence="3" id="KW-0732">Signal</keyword>
<evidence type="ECO:0000256" key="1">
    <source>
        <dbReference type="ARBA" id="ARBA00011028"/>
    </source>
</evidence>
<comment type="caution">
    <text evidence="5">The sequence shown here is derived from an EMBL/GenBank/DDBJ whole genome shotgun (WGS) entry which is preliminary data.</text>
</comment>
<dbReference type="AlphaFoldDB" id="A0A3E2B2F1"/>
<dbReference type="GO" id="GO:0007155">
    <property type="term" value="P:cell adhesion"/>
    <property type="evidence" value="ECO:0007669"/>
    <property type="project" value="InterPro"/>
</dbReference>
<dbReference type="Proteomes" id="UP000260649">
    <property type="component" value="Unassembled WGS sequence"/>
</dbReference>
<dbReference type="PANTHER" id="PTHR42953">
    <property type="entry name" value="HIGH-AFFINITY ZINC UPTAKE SYSTEM PROTEIN ZNUA-RELATED"/>
    <property type="match status" value="1"/>
</dbReference>
<keyword evidence="6" id="KW-1185">Reference proteome</keyword>
<keyword evidence="2 4" id="KW-0813">Transport</keyword>
<protein>
    <submittedName>
        <fullName evidence="5">Zinc ABC transporter substrate-binding protein</fullName>
    </submittedName>
</protein>
<organism evidence="5 6">
    <name type="scientific">Evtepia gabavorous</name>
    <dbReference type="NCBI Taxonomy" id="2211183"/>
    <lineage>
        <taxon>Bacteria</taxon>
        <taxon>Bacillati</taxon>
        <taxon>Bacillota</taxon>
        <taxon>Clostridia</taxon>
        <taxon>Eubacteriales</taxon>
        <taxon>Evtepia</taxon>
    </lineage>
</organism>
<dbReference type="SUPFAM" id="SSF53807">
    <property type="entry name" value="Helical backbone' metal receptor"/>
    <property type="match status" value="1"/>
</dbReference>
<dbReference type="Pfam" id="PF01297">
    <property type="entry name" value="ZnuA"/>
    <property type="match status" value="1"/>
</dbReference>
<dbReference type="PRINTS" id="PR00690">
    <property type="entry name" value="ADHESNFAMILY"/>
</dbReference>